<accession>A0A7G3GF79</accession>
<name>A0A7G3GF79_9NEIS</name>
<dbReference type="InterPro" id="IPR018777">
    <property type="entry name" value="Replication_initiator_prot_A"/>
</dbReference>
<dbReference type="Pfam" id="PF10134">
    <property type="entry name" value="RPA"/>
    <property type="match status" value="1"/>
</dbReference>
<evidence type="ECO:0000313" key="2">
    <source>
        <dbReference type="Proteomes" id="UP000515917"/>
    </source>
</evidence>
<keyword evidence="2" id="KW-1185">Reference proteome</keyword>
<dbReference type="AlphaFoldDB" id="A0A7G3GF79"/>
<dbReference type="RefSeq" id="WP_130108354.1">
    <property type="nucleotide sequence ID" value="NZ_CP025782.1"/>
</dbReference>
<organism evidence="1 2">
    <name type="scientific">Iodobacter fluviatilis</name>
    <dbReference type="NCBI Taxonomy" id="537"/>
    <lineage>
        <taxon>Bacteria</taxon>
        <taxon>Pseudomonadati</taxon>
        <taxon>Pseudomonadota</taxon>
        <taxon>Betaproteobacteria</taxon>
        <taxon>Neisseriales</taxon>
        <taxon>Chitinibacteraceae</taxon>
        <taxon>Iodobacter</taxon>
    </lineage>
</organism>
<protein>
    <submittedName>
        <fullName evidence="1">Uncharacterized protein</fullName>
    </submittedName>
</protein>
<geneLocation type="plasmid" evidence="1 2">
    <name>pl2</name>
</geneLocation>
<keyword evidence="1" id="KW-0614">Plasmid</keyword>
<dbReference type="EMBL" id="CP025782">
    <property type="protein sequence ID" value="QBC45878.1"/>
    <property type="molecule type" value="Genomic_DNA"/>
</dbReference>
<dbReference type="KEGG" id="ifl:C1H71_20255"/>
<reference evidence="1 2" key="1">
    <citation type="submission" date="2018-01" db="EMBL/GenBank/DDBJ databases">
        <title>Genome sequence of Iodobacter sp. strain PCH194 isolated from Indian Trans-Himalaya.</title>
        <authorList>
            <person name="Kumar V."/>
            <person name="Thakur V."/>
            <person name="Kumar S."/>
            <person name="Singh D."/>
        </authorList>
    </citation>
    <scope>NUCLEOTIDE SEQUENCE [LARGE SCALE GENOMIC DNA]</scope>
    <source>
        <strain evidence="1 2">PCH194</strain>
        <plasmid evidence="1 2">pl2</plasmid>
    </source>
</reference>
<evidence type="ECO:0000313" key="1">
    <source>
        <dbReference type="EMBL" id="QBC45878.1"/>
    </source>
</evidence>
<dbReference type="Proteomes" id="UP000515917">
    <property type="component" value="Plasmid pl2"/>
</dbReference>
<dbReference type="GeneID" id="39458564"/>
<gene>
    <name evidence="1" type="ORF">C1H71_20255</name>
</gene>
<sequence>MNTNNSTSAENPESLIQLDLFDACFTDLSPKSDLSTLIAPFFSISKDVRYNLKPRNYFNPSTKYRVRVTPSEKYGCATIFDKELIMFACSQLLYARDNGLPVSPTLLIDTHKFLVYAKRGDSATAYSNIFKTIIRLRRTFYETNMPSNGTINIGEFSLISEFDLVDVSLKSDIEQPSSNDGLVSPDDVKSIRSFKITLCNWLYNHLTGEKVEALTIDEQFFDLKSGFDRRLLEIGSKHLGAQTIFVIGLDKLHHNVGSARDIKFTRQAVREAIKSKSINNFNVAFDAKSDNVVFYCKDSRRFSMYLLEQQKTNGQRDCRWYDSLERSDNA</sequence>
<proteinExistence type="predicted"/>